<evidence type="ECO:0000256" key="1">
    <source>
        <dbReference type="SAM" id="MobiDB-lite"/>
    </source>
</evidence>
<reference evidence="4 5" key="1">
    <citation type="submission" date="2019-03" db="EMBL/GenBank/DDBJ databases">
        <title>Deep-cultivation of Planctomycetes and their phenomic and genomic characterization uncovers novel biology.</title>
        <authorList>
            <person name="Wiegand S."/>
            <person name="Jogler M."/>
            <person name="Boedeker C."/>
            <person name="Pinto D."/>
            <person name="Vollmers J."/>
            <person name="Rivas-Marin E."/>
            <person name="Kohn T."/>
            <person name="Peeters S.H."/>
            <person name="Heuer A."/>
            <person name="Rast P."/>
            <person name="Oberbeckmann S."/>
            <person name="Bunk B."/>
            <person name="Jeske O."/>
            <person name="Meyerdierks A."/>
            <person name="Storesund J.E."/>
            <person name="Kallscheuer N."/>
            <person name="Luecker S."/>
            <person name="Lage O.M."/>
            <person name="Pohl T."/>
            <person name="Merkel B.J."/>
            <person name="Hornburger P."/>
            <person name="Mueller R.-W."/>
            <person name="Bruemmer F."/>
            <person name="Labrenz M."/>
            <person name="Spormann A.M."/>
            <person name="Op den Camp H."/>
            <person name="Overmann J."/>
            <person name="Amann R."/>
            <person name="Jetten M.S.M."/>
            <person name="Mascher T."/>
            <person name="Medema M.H."/>
            <person name="Devos D.P."/>
            <person name="Kaster A.-K."/>
            <person name="Ovreas L."/>
            <person name="Rohde M."/>
            <person name="Galperin M.Y."/>
            <person name="Jogler C."/>
        </authorList>
    </citation>
    <scope>NUCLEOTIDE SEQUENCE [LARGE SCALE GENOMIC DNA]</scope>
    <source>
        <strain evidence="4 5">Enr17</strain>
    </source>
</reference>
<dbReference type="KEGG" id="gfm:Enr17x_25080"/>
<dbReference type="SUPFAM" id="SSF52540">
    <property type="entry name" value="P-loop containing nucleoside triphosphate hydrolases"/>
    <property type="match status" value="1"/>
</dbReference>
<dbReference type="PANTHER" id="PTHR22674:SF6">
    <property type="entry name" value="NTPASE KAP FAMILY P-LOOP DOMAIN-CONTAINING PROTEIN 1"/>
    <property type="match status" value="1"/>
</dbReference>
<name>A0A518IBI2_9PLAN</name>
<keyword evidence="2" id="KW-0812">Transmembrane</keyword>
<feature type="transmembrane region" description="Helical" evidence="2">
    <location>
        <begin position="215"/>
        <end position="231"/>
    </location>
</feature>
<feature type="domain" description="KAP NTPase" evidence="3">
    <location>
        <begin position="119"/>
        <end position="195"/>
    </location>
</feature>
<organism evidence="4 5">
    <name type="scientific">Gimesia fumaroli</name>
    <dbReference type="NCBI Taxonomy" id="2527976"/>
    <lineage>
        <taxon>Bacteria</taxon>
        <taxon>Pseudomonadati</taxon>
        <taxon>Planctomycetota</taxon>
        <taxon>Planctomycetia</taxon>
        <taxon>Planctomycetales</taxon>
        <taxon>Planctomycetaceae</taxon>
        <taxon>Gimesia</taxon>
    </lineage>
</organism>
<feature type="region of interest" description="Disordered" evidence="1">
    <location>
        <begin position="63"/>
        <end position="85"/>
    </location>
</feature>
<sequence>MANSDDDNIRLDVNDDSEFELEIPLNEVTDDSDINLISIDDDDSETINVYDSDDSEFELDLGEDEDEIDLEQPTSTFEPESTEPRTDLEIEIDPDAVTLGGRTILRRDATDNELSLNADDYAQVIADVLEGADDTERMTFALFGHWGRGKTYLTHRLISSLQNATVKYETVLFSAWKYRTTPEIWAYMFQQFLEQGKKTSSGLVLRAAFKKHGPLPLLGALFGLFISLFSVSDWLNISSWLVQFLGVGAVCYAVLLLVRFQNTFIRLKSLYTFSGHSEKLGLQAAIGDDLSALLKAWIPDKISLWHKVKNNFLTLIFGTTICGLILWKIYSAIHSLGVNPYVTLAGYLFWVFLLLSFLFVASAWSRNTTDRILLVVDDLDRCEPSQMLEIIESTMLILDDPEIHSRLQVLMLIDESAFLQALIKKYKYLTHNLELGQHHTYNTRRIVRENLEKFFLVHLRLPPLSNEEIVEVTEKYITQLCEGELGHNHTRKSSSPNKSKTMPSANTTDSSTLSKKILETDRPIETEEMKALLSAMNSITNSQDRDTIGPRSIRCLLFRYQLARRILIKLNQMPDASDLAQAVMDSFLQEQDRDSKEVSIVERVVEQVS</sequence>
<dbReference type="Gene3D" id="3.40.50.300">
    <property type="entry name" value="P-loop containing nucleotide triphosphate hydrolases"/>
    <property type="match status" value="1"/>
</dbReference>
<proteinExistence type="predicted"/>
<dbReference type="EMBL" id="CP037452">
    <property type="protein sequence ID" value="QDV50468.1"/>
    <property type="molecule type" value="Genomic_DNA"/>
</dbReference>
<dbReference type="Proteomes" id="UP000318313">
    <property type="component" value="Chromosome"/>
</dbReference>
<accession>A0A518IBI2</accession>
<evidence type="ECO:0000259" key="3">
    <source>
        <dbReference type="Pfam" id="PF07693"/>
    </source>
</evidence>
<feature type="region of interest" description="Disordered" evidence="1">
    <location>
        <begin position="486"/>
        <end position="514"/>
    </location>
</feature>
<feature type="transmembrane region" description="Helical" evidence="2">
    <location>
        <begin position="342"/>
        <end position="364"/>
    </location>
</feature>
<gene>
    <name evidence="4" type="ORF">Enr17x_25080</name>
</gene>
<evidence type="ECO:0000256" key="2">
    <source>
        <dbReference type="SAM" id="Phobius"/>
    </source>
</evidence>
<protein>
    <submittedName>
        <fullName evidence="4">KAP family P-loop domain protein</fullName>
    </submittedName>
</protein>
<dbReference type="Pfam" id="PF07693">
    <property type="entry name" value="KAP_NTPase"/>
    <property type="match status" value="2"/>
</dbReference>
<evidence type="ECO:0000313" key="4">
    <source>
        <dbReference type="EMBL" id="QDV50468.1"/>
    </source>
</evidence>
<dbReference type="PANTHER" id="PTHR22674">
    <property type="entry name" value="NTPASE, KAP FAMILY P-LOOP DOMAIN-CONTAINING 1"/>
    <property type="match status" value="1"/>
</dbReference>
<feature type="compositionally biased region" description="Polar residues" evidence="1">
    <location>
        <begin position="493"/>
        <end position="514"/>
    </location>
</feature>
<dbReference type="RefSeq" id="WP_145308984.1">
    <property type="nucleotide sequence ID" value="NZ_CP037452.1"/>
</dbReference>
<feature type="transmembrane region" description="Helical" evidence="2">
    <location>
        <begin position="237"/>
        <end position="258"/>
    </location>
</feature>
<dbReference type="InterPro" id="IPR027417">
    <property type="entry name" value="P-loop_NTPase"/>
</dbReference>
<dbReference type="InterPro" id="IPR011646">
    <property type="entry name" value="KAP_P-loop"/>
</dbReference>
<feature type="transmembrane region" description="Helical" evidence="2">
    <location>
        <begin position="311"/>
        <end position="330"/>
    </location>
</feature>
<keyword evidence="2" id="KW-1133">Transmembrane helix</keyword>
<evidence type="ECO:0000313" key="5">
    <source>
        <dbReference type="Proteomes" id="UP000318313"/>
    </source>
</evidence>
<keyword evidence="5" id="KW-1185">Reference proteome</keyword>
<feature type="domain" description="KAP NTPase" evidence="3">
    <location>
        <begin position="369"/>
        <end position="554"/>
    </location>
</feature>
<dbReference type="OrthoDB" id="88903at2"/>
<keyword evidence="2" id="KW-0472">Membrane</keyword>
<dbReference type="AlphaFoldDB" id="A0A518IBI2"/>
<dbReference type="InterPro" id="IPR052754">
    <property type="entry name" value="NTPase_KAP_P-loop"/>
</dbReference>